<evidence type="ECO:0000313" key="2">
    <source>
        <dbReference type="Proteomes" id="UP000050761"/>
    </source>
</evidence>
<reference evidence="3" key="2">
    <citation type="submission" date="2019-09" db="UniProtKB">
        <authorList>
            <consortium name="WormBaseParasite"/>
        </authorList>
    </citation>
    <scope>IDENTIFICATION</scope>
</reference>
<keyword evidence="2" id="KW-1185">Reference proteome</keyword>
<dbReference type="WBParaSite" id="HPBE_0000792101-mRNA-1">
    <property type="protein sequence ID" value="HPBE_0000792101-mRNA-1"/>
    <property type="gene ID" value="HPBE_0000792101"/>
</dbReference>
<protein>
    <submittedName>
        <fullName evidence="3">Ku_N domain-containing protein</fullName>
    </submittedName>
</protein>
<accession>A0A3P7XJL3</accession>
<name>A0A183FL35_HELPZ</name>
<dbReference type="AlphaFoldDB" id="A0A183FL35"/>
<dbReference type="OrthoDB" id="5873078at2759"/>
<evidence type="ECO:0000313" key="3">
    <source>
        <dbReference type="WBParaSite" id="HPBE_0000792101-mRNA-1"/>
    </source>
</evidence>
<dbReference type="Proteomes" id="UP000050761">
    <property type="component" value="Unassembled WGS sequence"/>
</dbReference>
<dbReference type="EMBL" id="UZAH01026008">
    <property type="protein sequence ID" value="VDO74156.1"/>
    <property type="molecule type" value="Genomic_DNA"/>
</dbReference>
<reference evidence="1 2" key="1">
    <citation type="submission" date="2018-11" db="EMBL/GenBank/DDBJ databases">
        <authorList>
            <consortium name="Pathogen Informatics"/>
        </authorList>
    </citation>
    <scope>NUCLEOTIDE SEQUENCE [LARGE SCALE GENOMIC DNA]</scope>
</reference>
<organism evidence="2 3">
    <name type="scientific">Heligmosomoides polygyrus</name>
    <name type="common">Parasitic roundworm</name>
    <dbReference type="NCBI Taxonomy" id="6339"/>
    <lineage>
        <taxon>Eukaryota</taxon>
        <taxon>Metazoa</taxon>
        <taxon>Ecdysozoa</taxon>
        <taxon>Nematoda</taxon>
        <taxon>Chromadorea</taxon>
        <taxon>Rhabditida</taxon>
        <taxon>Rhabditina</taxon>
        <taxon>Rhabditomorpha</taxon>
        <taxon>Strongyloidea</taxon>
        <taxon>Heligmosomidae</taxon>
        <taxon>Heligmosomoides</taxon>
    </lineage>
</organism>
<sequence length="72" mass="8054">MVCSMYQQLDGEDDEFDDSFVVDRALISPTQLLLYAPGIYENGVVNVSDHKTCALLMTRMKEANRQAPSPSQ</sequence>
<gene>
    <name evidence="1" type="ORF">HPBE_LOCUS7922</name>
</gene>
<evidence type="ECO:0000313" key="1">
    <source>
        <dbReference type="EMBL" id="VDO74156.1"/>
    </source>
</evidence>
<accession>A0A183FL35</accession>
<proteinExistence type="predicted"/>